<keyword evidence="2" id="KW-1185">Reference proteome</keyword>
<proteinExistence type="predicted"/>
<evidence type="ECO:0000313" key="1">
    <source>
        <dbReference type="EMBL" id="PJJ60952.1"/>
    </source>
</evidence>
<comment type="caution">
    <text evidence="1">The sequence shown here is derived from an EMBL/GenBank/DDBJ whole genome shotgun (WGS) entry which is preliminary data.</text>
</comment>
<gene>
    <name evidence="1" type="ORF">CLV45_2389</name>
</gene>
<evidence type="ECO:0000313" key="2">
    <source>
        <dbReference type="Proteomes" id="UP000228535"/>
    </source>
</evidence>
<reference evidence="1 2" key="1">
    <citation type="submission" date="2017-11" db="EMBL/GenBank/DDBJ databases">
        <title>Genomic Encyclopedia of Archaeal and Bacterial Type Strains, Phase II (KMG-II): From Individual Species to Whole Genera.</title>
        <authorList>
            <person name="Goeker M."/>
        </authorList>
    </citation>
    <scope>NUCLEOTIDE SEQUENCE [LARGE SCALE GENOMIC DNA]</scope>
    <source>
        <strain evidence="1 2">DSM 11115</strain>
    </source>
</reference>
<accession>A0A2M9BSS6</accession>
<dbReference type="AlphaFoldDB" id="A0A2M9BSS6"/>
<name>A0A2M9BSS6_9BACT</name>
<protein>
    <submittedName>
        <fullName evidence="1">Uncharacterized protein</fullName>
    </submittedName>
</protein>
<organism evidence="1 2">
    <name type="scientific">Hymenobacter chitinivorans DSM 11115</name>
    <dbReference type="NCBI Taxonomy" id="1121954"/>
    <lineage>
        <taxon>Bacteria</taxon>
        <taxon>Pseudomonadati</taxon>
        <taxon>Bacteroidota</taxon>
        <taxon>Cytophagia</taxon>
        <taxon>Cytophagales</taxon>
        <taxon>Hymenobacteraceae</taxon>
        <taxon>Hymenobacter</taxon>
    </lineage>
</organism>
<dbReference type="Proteomes" id="UP000228535">
    <property type="component" value="Unassembled WGS sequence"/>
</dbReference>
<sequence length="110" mass="12017">MRTAARFSFVLGPVRLIFLLVLASWGGSSENGGPAPTGHSLGEAPAAFFAMSTPSVWRSRRISSHLGLEALVDGVFLHELMHTRQFYFVTPRLAVLTRSGKRPEKQPPLA</sequence>
<dbReference type="EMBL" id="PGFA01000001">
    <property type="protein sequence ID" value="PJJ60952.1"/>
    <property type="molecule type" value="Genomic_DNA"/>
</dbReference>